<sequence>MDIGMLSLLGKTISLMENLGFLWLVHTGYELNLWEGFLEERNKEDFLAENPDWDPLLLDHWLEQARIQELVVLTKGKYKLSKTGKAIHGYRKYGLEAMYKEFALYWGASFAQLPELIRRQIPRLKMDNEMENELISRASKSSEFFVWPVLRGKCEKEDWHCVLDVGCGEAGLLRRMVEEFPNLNGVGLEVNQSVANRAALETELFQGRIRIEATNVFDFRDSLETYDCCLLNNLIYYFTGQQRLDLLKTVMDLLKPGGQIGILTALRGVSPAFQIFKTHIPQNLMSFFLSCHDGFEGLPLEKEVLNLLEQAGFTEVEVIPLPFKVSHYFFARKPLA</sequence>
<dbReference type="InterPro" id="IPR029063">
    <property type="entry name" value="SAM-dependent_MTases_sf"/>
</dbReference>
<keyword evidence="2" id="KW-0489">Methyltransferase</keyword>
<dbReference type="Pfam" id="PF08242">
    <property type="entry name" value="Methyltransf_12"/>
    <property type="match status" value="1"/>
</dbReference>
<gene>
    <name evidence="2" type="ORF">SAMN05443529_11130</name>
</gene>
<evidence type="ECO:0000313" key="2">
    <source>
        <dbReference type="EMBL" id="SDH21261.1"/>
    </source>
</evidence>
<dbReference type="Gene3D" id="3.40.50.150">
    <property type="entry name" value="Vaccinia Virus protein VP39"/>
    <property type="match status" value="1"/>
</dbReference>
<dbReference type="GO" id="GO:0032259">
    <property type="term" value="P:methylation"/>
    <property type="evidence" value="ECO:0007669"/>
    <property type="project" value="UniProtKB-KW"/>
</dbReference>
<dbReference type="STRING" id="1121419.SAMN05443529_11130"/>
<keyword evidence="3" id="KW-1185">Reference proteome</keyword>
<evidence type="ECO:0000313" key="3">
    <source>
        <dbReference type="Proteomes" id="UP000198656"/>
    </source>
</evidence>
<dbReference type="EMBL" id="FNCP01000011">
    <property type="protein sequence ID" value="SDH21261.1"/>
    <property type="molecule type" value="Genomic_DNA"/>
</dbReference>
<dbReference type="CDD" id="cd02440">
    <property type="entry name" value="AdoMet_MTases"/>
    <property type="match status" value="1"/>
</dbReference>
<evidence type="ECO:0000259" key="1">
    <source>
        <dbReference type="Pfam" id="PF08242"/>
    </source>
</evidence>
<dbReference type="InterPro" id="IPR013217">
    <property type="entry name" value="Methyltransf_12"/>
</dbReference>
<organism evidence="2 3">
    <name type="scientific">Desulfosporosinus hippei DSM 8344</name>
    <dbReference type="NCBI Taxonomy" id="1121419"/>
    <lineage>
        <taxon>Bacteria</taxon>
        <taxon>Bacillati</taxon>
        <taxon>Bacillota</taxon>
        <taxon>Clostridia</taxon>
        <taxon>Eubacteriales</taxon>
        <taxon>Desulfitobacteriaceae</taxon>
        <taxon>Desulfosporosinus</taxon>
    </lineage>
</organism>
<keyword evidence="2" id="KW-0808">Transferase</keyword>
<dbReference type="OrthoDB" id="146133at2"/>
<reference evidence="3" key="1">
    <citation type="submission" date="2016-10" db="EMBL/GenBank/DDBJ databases">
        <authorList>
            <person name="Varghese N."/>
            <person name="Submissions S."/>
        </authorList>
    </citation>
    <scope>NUCLEOTIDE SEQUENCE [LARGE SCALE GENOMIC DNA]</scope>
    <source>
        <strain evidence="3">DSM 8344</strain>
    </source>
</reference>
<feature type="domain" description="Methyltransferase type 12" evidence="1">
    <location>
        <begin position="163"/>
        <end position="259"/>
    </location>
</feature>
<dbReference type="SUPFAM" id="SSF53335">
    <property type="entry name" value="S-adenosyl-L-methionine-dependent methyltransferases"/>
    <property type="match status" value="1"/>
</dbReference>
<dbReference type="GO" id="GO:0008168">
    <property type="term" value="F:methyltransferase activity"/>
    <property type="evidence" value="ECO:0007669"/>
    <property type="project" value="UniProtKB-KW"/>
</dbReference>
<dbReference type="AlphaFoldDB" id="A0A1G8AJY6"/>
<accession>A0A1G8AJY6</accession>
<dbReference type="RefSeq" id="WP_092333135.1">
    <property type="nucleotide sequence ID" value="NZ_FNCP01000011.1"/>
</dbReference>
<proteinExistence type="predicted"/>
<protein>
    <submittedName>
        <fullName evidence="2">Methyltransferase domain-containing protein</fullName>
    </submittedName>
</protein>
<name>A0A1G8AJY6_9FIRM</name>
<dbReference type="Proteomes" id="UP000198656">
    <property type="component" value="Unassembled WGS sequence"/>
</dbReference>